<name>A0A7X5C2M1_9BACL</name>
<dbReference type="AlphaFoldDB" id="A0A7X5C2M1"/>
<dbReference type="Proteomes" id="UP000558113">
    <property type="component" value="Unassembled WGS sequence"/>
</dbReference>
<dbReference type="Gene3D" id="3.40.50.720">
    <property type="entry name" value="NAD(P)-binding Rossmann-like Domain"/>
    <property type="match status" value="1"/>
</dbReference>
<dbReference type="InterPro" id="IPR036291">
    <property type="entry name" value="NAD(P)-bd_dom_sf"/>
</dbReference>
<organism evidence="2 3">
    <name type="scientific">Paenibacillus sacheonensis</name>
    <dbReference type="NCBI Taxonomy" id="742054"/>
    <lineage>
        <taxon>Bacteria</taxon>
        <taxon>Bacillati</taxon>
        <taxon>Bacillota</taxon>
        <taxon>Bacilli</taxon>
        <taxon>Bacillales</taxon>
        <taxon>Paenibacillaceae</taxon>
        <taxon>Paenibacillus</taxon>
    </lineage>
</organism>
<gene>
    <name evidence="2" type="ORF">GT003_20665</name>
</gene>
<dbReference type="PANTHER" id="PTHR14097">
    <property type="entry name" value="OXIDOREDUCTASE HTATIP2"/>
    <property type="match status" value="1"/>
</dbReference>
<evidence type="ECO:0000313" key="2">
    <source>
        <dbReference type="EMBL" id="NBC71415.1"/>
    </source>
</evidence>
<dbReference type="EMBL" id="JAAAMU010000011">
    <property type="protein sequence ID" value="NBC71415.1"/>
    <property type="molecule type" value="Genomic_DNA"/>
</dbReference>
<reference evidence="2 3" key="1">
    <citation type="submission" date="2020-01" db="EMBL/GenBank/DDBJ databases">
        <title>Paenibacillus soybeanensis sp. nov. isolated from the nodules of soybean (Glycine max(L.) Merr).</title>
        <authorList>
            <person name="Wang H."/>
        </authorList>
    </citation>
    <scope>NUCLEOTIDE SEQUENCE [LARGE SCALE GENOMIC DNA]</scope>
    <source>
        <strain evidence="2 3">DSM 23054</strain>
    </source>
</reference>
<sequence length="234" mass="25509">MPRTEGYRALLAGATGLVGFQLLRQLLQDERCRSLTVLARRPLPLLPGDEASSGKLRVISADFDHMEEALADVQADVVFCALGTTIRKAGSQEAFRQVDLGYPVALGEWAKAHGAGKMIAISAMGANARSAVFYNRVKGEMEAQLSAIGLRALQIVRPSLLLGKREEFRLGERAAIMLSPLLRLLMQGSLRKYRPVRAEDVAAFMREAAALPPDRLAPVVQIYDNHAITTSQSI</sequence>
<dbReference type="SUPFAM" id="SSF51735">
    <property type="entry name" value="NAD(P)-binding Rossmann-fold domains"/>
    <property type="match status" value="1"/>
</dbReference>
<accession>A0A7X5C2M1</accession>
<keyword evidence="3" id="KW-1185">Reference proteome</keyword>
<dbReference type="InterPro" id="IPR016040">
    <property type="entry name" value="NAD(P)-bd_dom"/>
</dbReference>
<evidence type="ECO:0000259" key="1">
    <source>
        <dbReference type="Pfam" id="PF13460"/>
    </source>
</evidence>
<dbReference type="OrthoDB" id="9798632at2"/>
<evidence type="ECO:0000313" key="3">
    <source>
        <dbReference type="Proteomes" id="UP000558113"/>
    </source>
</evidence>
<feature type="domain" description="NAD(P)-binding" evidence="1">
    <location>
        <begin position="13"/>
        <end position="157"/>
    </location>
</feature>
<proteinExistence type="predicted"/>
<protein>
    <submittedName>
        <fullName evidence="2">NAD(P)H-binding protein</fullName>
    </submittedName>
</protein>
<dbReference type="Pfam" id="PF13460">
    <property type="entry name" value="NAD_binding_10"/>
    <property type="match status" value="1"/>
</dbReference>
<dbReference type="PANTHER" id="PTHR14097:SF7">
    <property type="entry name" value="OXIDOREDUCTASE HTATIP2"/>
    <property type="match status" value="1"/>
</dbReference>
<dbReference type="RefSeq" id="WP_161701355.1">
    <property type="nucleotide sequence ID" value="NZ_JAAAMU010000011.1"/>
</dbReference>
<comment type="caution">
    <text evidence="2">The sequence shown here is derived from an EMBL/GenBank/DDBJ whole genome shotgun (WGS) entry which is preliminary data.</text>
</comment>